<keyword evidence="1" id="KW-0732">Signal</keyword>
<gene>
    <name evidence="2" type="ORF">C0068_01155</name>
</gene>
<dbReference type="EMBL" id="PQGG01000003">
    <property type="protein sequence ID" value="POP54615.1"/>
    <property type="molecule type" value="Genomic_DNA"/>
</dbReference>
<accession>A0A2S4HKT5</accession>
<name>A0A2S4HKT5_9GAMM</name>
<evidence type="ECO:0000313" key="3">
    <source>
        <dbReference type="Proteomes" id="UP000237222"/>
    </source>
</evidence>
<dbReference type="Proteomes" id="UP000237222">
    <property type="component" value="Unassembled WGS sequence"/>
</dbReference>
<dbReference type="RefSeq" id="WP_103682658.1">
    <property type="nucleotide sequence ID" value="NZ_PQGG01000003.1"/>
</dbReference>
<reference evidence="2" key="1">
    <citation type="submission" date="2018-01" db="EMBL/GenBank/DDBJ databases">
        <authorList>
            <person name="Yu X.-D."/>
        </authorList>
    </citation>
    <scope>NUCLEOTIDE SEQUENCE</scope>
    <source>
        <strain evidence="2">ZX-21</strain>
    </source>
</reference>
<organism evidence="2 3">
    <name type="scientific">Zhongshania marina</name>
    <dbReference type="NCBI Taxonomy" id="2304603"/>
    <lineage>
        <taxon>Bacteria</taxon>
        <taxon>Pseudomonadati</taxon>
        <taxon>Pseudomonadota</taxon>
        <taxon>Gammaproteobacteria</taxon>
        <taxon>Cellvibrionales</taxon>
        <taxon>Spongiibacteraceae</taxon>
        <taxon>Zhongshania</taxon>
    </lineage>
</organism>
<protein>
    <submittedName>
        <fullName evidence="2">Uncharacterized protein</fullName>
    </submittedName>
</protein>
<dbReference type="AlphaFoldDB" id="A0A2S4HKT5"/>
<feature type="chain" id="PRO_5015659840" evidence="1">
    <location>
        <begin position="20"/>
        <end position="203"/>
    </location>
</feature>
<proteinExistence type="predicted"/>
<sequence>MKRLITVLLGACLSMAAQADSADVLTVKEMVELTQYHRVGADRDPVLRGMSITKRIPKGWVDDVSERYIRTIVDDEGITRHQVLLEVRYVGGWRYYRAASLADGQELAFNAEERRFSRCSSAFLKCDQREVVTAELSHEQLKDAMTNGLAVYFDAKKPGRDTVAQFPPAYVLAYLIKLDGEDAVLPAGGETEKSKIVAINASR</sequence>
<comment type="caution">
    <text evidence="2">The sequence shown here is derived from an EMBL/GenBank/DDBJ whole genome shotgun (WGS) entry which is preliminary data.</text>
</comment>
<evidence type="ECO:0000313" key="2">
    <source>
        <dbReference type="EMBL" id="POP54615.1"/>
    </source>
</evidence>
<feature type="signal peptide" evidence="1">
    <location>
        <begin position="1"/>
        <end position="19"/>
    </location>
</feature>
<dbReference type="OrthoDB" id="5740352at2"/>
<evidence type="ECO:0000256" key="1">
    <source>
        <dbReference type="SAM" id="SignalP"/>
    </source>
</evidence>